<keyword evidence="11" id="KW-1133">Transmembrane helix</keyword>
<keyword evidence="11" id="KW-0812">Transmembrane</keyword>
<dbReference type="OrthoDB" id="392925at2759"/>
<feature type="zinc finger region" description="C3H1-type" evidence="10">
    <location>
        <begin position="569"/>
        <end position="593"/>
    </location>
</feature>
<keyword evidence="7" id="KW-0378">Hydrolase</keyword>
<dbReference type="Pfam" id="PF11977">
    <property type="entry name" value="RNase_Zc3h12a"/>
    <property type="match status" value="1"/>
</dbReference>
<comment type="similarity">
    <text evidence="2">Belongs to the ZC3H12 family.</text>
</comment>
<evidence type="ECO:0000256" key="10">
    <source>
        <dbReference type="PROSITE-ProRule" id="PRU00723"/>
    </source>
</evidence>
<evidence type="ECO:0000256" key="9">
    <source>
        <dbReference type="ARBA" id="ARBA00022842"/>
    </source>
</evidence>
<proteinExistence type="inferred from homology"/>
<dbReference type="CDD" id="cd09032">
    <property type="entry name" value="KH-I_N4BP1_like_rpt1"/>
    <property type="match status" value="1"/>
</dbReference>
<feature type="domain" description="C3H1-type" evidence="12">
    <location>
        <begin position="569"/>
        <end position="593"/>
    </location>
</feature>
<dbReference type="EMBL" id="MU827780">
    <property type="protein sequence ID" value="KAJ7337774.1"/>
    <property type="molecule type" value="Genomic_DNA"/>
</dbReference>
<dbReference type="GO" id="GO:0008270">
    <property type="term" value="F:zinc ion binding"/>
    <property type="evidence" value="ECO:0007669"/>
    <property type="project" value="UniProtKB-KW"/>
</dbReference>
<keyword evidence="8 10" id="KW-0862">Zinc</keyword>
<accession>A0A9X0CI06</accession>
<reference evidence="13" key="1">
    <citation type="submission" date="2023-01" db="EMBL/GenBank/DDBJ databases">
        <title>Genome assembly of the deep-sea coral Lophelia pertusa.</title>
        <authorList>
            <person name="Herrera S."/>
            <person name="Cordes E."/>
        </authorList>
    </citation>
    <scope>NUCLEOTIDE SEQUENCE</scope>
    <source>
        <strain evidence="13">USNM1676648</strain>
        <tissue evidence="13">Polyp</tissue>
    </source>
</reference>
<evidence type="ECO:0000256" key="2">
    <source>
        <dbReference type="ARBA" id="ARBA00010922"/>
    </source>
</evidence>
<dbReference type="InterPro" id="IPR056629">
    <property type="entry name" value="KH_N4BP1_1st"/>
</dbReference>
<name>A0A9X0CI06_9CNID</name>
<evidence type="ECO:0000256" key="4">
    <source>
        <dbReference type="ARBA" id="ARBA00022723"/>
    </source>
</evidence>
<evidence type="ECO:0000256" key="6">
    <source>
        <dbReference type="ARBA" id="ARBA00022771"/>
    </source>
</evidence>
<dbReference type="CDD" id="cd18729">
    <property type="entry name" value="PIN_Zc3h12-like"/>
    <property type="match status" value="1"/>
</dbReference>
<dbReference type="PANTHER" id="PTHR12876">
    <property type="entry name" value="N4BP1-RELATED"/>
    <property type="match status" value="1"/>
</dbReference>
<keyword evidence="6 10" id="KW-0863">Zinc-finger</keyword>
<sequence length="647" mass="72063">MEKKIKQLDLSSSHMAFFVVLIEGLFTVTTILPGLPQSKMADNDIVEELAVGHGKRTLVASAFERIRLLFHVFVQFSSPEESAVKSGTQWLALKGEKEHLTKAKEYIKSLCNPELEISVPFKEQFYNVLSQLRDDLERTTSAVVKFPSRNKCFLQGSAVAVTMAQSSIEDKLKLTSSPPRLPSIDPHLRVFALKLGYSDQVIDQAVKKLGTNVTQNTLLNELLNATASLPYQISASVAQQKPVPAALAPYPLRRDVVARGAPNTPPHVSRTGYENPTDMMVRAPMHAVQHNWERDVIARGASAVMPRPSYELPGDVLERGIVPRGTKRGPEPRPSDVIARGSSLVPPLMQRQPLPYSNQASSMYDAHREAGSSGMSASDRLDEQEQLMYQQIIGTKKVAGNSSSNLRPVVIDGSNVAMSHGRQDVFSCKGIQLCVDCFRGKGHKEITVFVPSWRKEASRPDKPITDQDILYNLEREGILVFTPSRKVNGRRIVCYDDRFIIKLAAETDGVVLSNDNFRDLINENPKWRETIEQRLLMYSFVGDKFMVPDDPLGKHGPNLDDFLRKGSVSHPRICPYLKKCTYGLKCRFYHPERDQEAMNAKLDRLIGIFGESVPEASMRKAINDNPSATVTVLANILCDMGNGLSKH</sequence>
<dbReference type="InterPro" id="IPR000571">
    <property type="entry name" value="Znf_CCCH"/>
</dbReference>
<keyword evidence="14" id="KW-1185">Reference proteome</keyword>
<evidence type="ECO:0000256" key="5">
    <source>
        <dbReference type="ARBA" id="ARBA00022759"/>
    </source>
</evidence>
<gene>
    <name evidence="13" type="ORF">OS493_007929</name>
</gene>
<protein>
    <recommendedName>
        <fullName evidence="12">C3H1-type domain-containing protein</fullName>
    </recommendedName>
</protein>
<keyword evidence="9" id="KW-0460">Magnesium</keyword>
<evidence type="ECO:0000256" key="7">
    <source>
        <dbReference type="ARBA" id="ARBA00022801"/>
    </source>
</evidence>
<comment type="caution">
    <text evidence="13">The sequence shown here is derived from an EMBL/GenBank/DDBJ whole genome shotgun (WGS) entry which is preliminary data.</text>
</comment>
<dbReference type="PROSITE" id="PS50103">
    <property type="entry name" value="ZF_C3H1"/>
    <property type="match status" value="1"/>
</dbReference>
<evidence type="ECO:0000256" key="11">
    <source>
        <dbReference type="SAM" id="Phobius"/>
    </source>
</evidence>
<dbReference type="GO" id="GO:0004521">
    <property type="term" value="F:RNA endonuclease activity"/>
    <property type="evidence" value="ECO:0007669"/>
    <property type="project" value="TreeGrafter"/>
</dbReference>
<evidence type="ECO:0000256" key="8">
    <source>
        <dbReference type="ARBA" id="ARBA00022833"/>
    </source>
</evidence>
<dbReference type="InterPro" id="IPR021869">
    <property type="entry name" value="RNase_Zc3h12_NYN"/>
</dbReference>
<evidence type="ECO:0000313" key="14">
    <source>
        <dbReference type="Proteomes" id="UP001163046"/>
    </source>
</evidence>
<dbReference type="Proteomes" id="UP001163046">
    <property type="component" value="Unassembled WGS sequence"/>
</dbReference>
<evidence type="ECO:0000259" key="12">
    <source>
        <dbReference type="PROSITE" id="PS50103"/>
    </source>
</evidence>
<keyword evidence="11" id="KW-0472">Membrane</keyword>
<dbReference type="Gene3D" id="3.40.50.11980">
    <property type="match status" value="1"/>
</dbReference>
<dbReference type="InterPro" id="IPR051101">
    <property type="entry name" value="ZC3H12/N4BP1_RNase_Reg"/>
</dbReference>
<dbReference type="PANTHER" id="PTHR12876:SF35">
    <property type="entry name" value="LD08718P-RELATED"/>
    <property type="match status" value="1"/>
</dbReference>
<evidence type="ECO:0000313" key="13">
    <source>
        <dbReference type="EMBL" id="KAJ7337774.1"/>
    </source>
</evidence>
<evidence type="ECO:0000256" key="1">
    <source>
        <dbReference type="ARBA" id="ARBA00001946"/>
    </source>
</evidence>
<organism evidence="13 14">
    <name type="scientific">Desmophyllum pertusum</name>
    <dbReference type="NCBI Taxonomy" id="174260"/>
    <lineage>
        <taxon>Eukaryota</taxon>
        <taxon>Metazoa</taxon>
        <taxon>Cnidaria</taxon>
        <taxon>Anthozoa</taxon>
        <taxon>Hexacorallia</taxon>
        <taxon>Scleractinia</taxon>
        <taxon>Caryophylliina</taxon>
        <taxon>Caryophylliidae</taxon>
        <taxon>Desmophyllum</taxon>
    </lineage>
</organism>
<evidence type="ECO:0000256" key="3">
    <source>
        <dbReference type="ARBA" id="ARBA00022722"/>
    </source>
</evidence>
<dbReference type="GO" id="GO:0003729">
    <property type="term" value="F:mRNA binding"/>
    <property type="evidence" value="ECO:0007669"/>
    <property type="project" value="TreeGrafter"/>
</dbReference>
<keyword evidence="3" id="KW-0540">Nuclease</keyword>
<dbReference type="GO" id="GO:0005634">
    <property type="term" value="C:nucleus"/>
    <property type="evidence" value="ECO:0007669"/>
    <property type="project" value="TreeGrafter"/>
</dbReference>
<comment type="cofactor">
    <cofactor evidence="1">
        <name>Mg(2+)</name>
        <dbReference type="ChEBI" id="CHEBI:18420"/>
    </cofactor>
</comment>
<dbReference type="FunFam" id="3.40.50.11980:FF:000001">
    <property type="entry name" value="ZC3H12A isoform 1"/>
    <property type="match status" value="1"/>
</dbReference>
<keyword evidence="4 10" id="KW-0479">Metal-binding</keyword>
<dbReference type="GO" id="GO:0036464">
    <property type="term" value="C:cytoplasmic ribonucleoprotein granule"/>
    <property type="evidence" value="ECO:0007669"/>
    <property type="project" value="TreeGrafter"/>
</dbReference>
<dbReference type="AlphaFoldDB" id="A0A9X0CI06"/>
<dbReference type="Pfam" id="PF23050">
    <property type="entry name" value="KH_N4BP1_1st"/>
    <property type="match status" value="1"/>
</dbReference>
<keyword evidence="5" id="KW-0255">Endonuclease</keyword>
<dbReference type="GO" id="GO:0016787">
    <property type="term" value="F:hydrolase activity"/>
    <property type="evidence" value="ECO:0007669"/>
    <property type="project" value="UniProtKB-KW"/>
</dbReference>
<dbReference type="Pfam" id="PF18039">
    <property type="entry name" value="UBA_6"/>
    <property type="match status" value="1"/>
</dbReference>
<feature type="transmembrane region" description="Helical" evidence="11">
    <location>
        <begin position="12"/>
        <end position="35"/>
    </location>
</feature>
<dbReference type="InterPro" id="IPR040546">
    <property type="entry name" value="Rege-1_UBA-like"/>
</dbReference>